<dbReference type="Pfam" id="PF09916">
    <property type="entry name" value="DUF2145"/>
    <property type="match status" value="1"/>
</dbReference>
<dbReference type="PIRSF" id="PIRSF028477">
    <property type="entry name" value="UCP028477"/>
    <property type="match status" value="1"/>
</dbReference>
<organism evidence="2 3">
    <name type="scientific">Kinneretia aquatilis</name>
    <dbReference type="NCBI Taxonomy" id="2070761"/>
    <lineage>
        <taxon>Bacteria</taxon>
        <taxon>Pseudomonadati</taxon>
        <taxon>Pseudomonadota</taxon>
        <taxon>Betaproteobacteria</taxon>
        <taxon>Burkholderiales</taxon>
        <taxon>Sphaerotilaceae</taxon>
        <taxon>Roseateles</taxon>
    </lineage>
</organism>
<name>A0A2N8KWQ8_9BURK</name>
<reference evidence="2 3" key="1">
    <citation type="submission" date="2018-01" db="EMBL/GenBank/DDBJ databases">
        <title>Draft genome sequence of Paucibacter aquatile CR182 isolated from freshwater of the Nakdong River.</title>
        <authorList>
            <person name="Choi A."/>
            <person name="Chung E.J."/>
        </authorList>
    </citation>
    <scope>NUCLEOTIDE SEQUENCE [LARGE SCALE GENOMIC DNA]</scope>
    <source>
        <strain evidence="2 3">CR182</strain>
    </source>
</reference>
<dbReference type="Proteomes" id="UP000235916">
    <property type="component" value="Unassembled WGS sequence"/>
</dbReference>
<keyword evidence="3" id="KW-1185">Reference proteome</keyword>
<dbReference type="RefSeq" id="WP_102767817.1">
    <property type="nucleotide sequence ID" value="NZ_POSP01000003.1"/>
</dbReference>
<comment type="caution">
    <text evidence="2">The sequence shown here is derived from an EMBL/GenBank/DDBJ whole genome shotgun (WGS) entry which is preliminary data.</text>
</comment>
<dbReference type="AlphaFoldDB" id="A0A2N8KWQ8"/>
<sequence>MKRCVWVLLLLTAGWAQAGRPCEDKPLTVQQIERGMNLAEATARQLEASGAQVVLLARAGQDLSKYGVQWSHLGFAYRDSQGDAQAAQPVWRVLHKLNHCGSARADLFRQGLGEFFLDRPHRYEAAFARLSPALQSALMPLLRDKARVATLHEPRYSMVSYAWGSKYQQSNQWVLETLALASQGAESRAQAQAWLRERDYQPGLLRLSTATRLGARVSMANVEFDDHPSAQRFAGRIETITADSVFAWLPRAGAGDAVELVKP</sequence>
<accession>A0A2N8KWQ8</accession>
<dbReference type="EMBL" id="POSP01000003">
    <property type="protein sequence ID" value="PND37897.1"/>
    <property type="molecule type" value="Genomic_DNA"/>
</dbReference>
<evidence type="ECO:0000313" key="2">
    <source>
        <dbReference type="EMBL" id="PND37897.1"/>
    </source>
</evidence>
<dbReference type="InterPro" id="IPR014547">
    <property type="entry name" value="UCP028477"/>
</dbReference>
<keyword evidence="1" id="KW-0732">Signal</keyword>
<dbReference type="OrthoDB" id="9000139at2"/>
<evidence type="ECO:0000256" key="1">
    <source>
        <dbReference type="SAM" id="SignalP"/>
    </source>
</evidence>
<evidence type="ECO:0000313" key="3">
    <source>
        <dbReference type="Proteomes" id="UP000235916"/>
    </source>
</evidence>
<proteinExistence type="predicted"/>
<feature type="signal peptide" evidence="1">
    <location>
        <begin position="1"/>
        <end position="18"/>
    </location>
</feature>
<gene>
    <name evidence="2" type="ORF">C1O66_10395</name>
</gene>
<protein>
    <submittedName>
        <fullName evidence="2">DUF2145 domain-containing protein</fullName>
    </submittedName>
</protein>
<feature type="chain" id="PRO_5014621003" evidence="1">
    <location>
        <begin position="19"/>
        <end position="263"/>
    </location>
</feature>